<comment type="caution">
    <text evidence="2">The sequence shown here is derived from an EMBL/GenBank/DDBJ whole genome shotgun (WGS) entry which is preliminary data.</text>
</comment>
<sequence length="488" mass="52734">MSVLSALAKVEAARTGRAQPKATVRHCHIAERPLVVIPLKLAGEAAAPLALLAGTSPDDARLLIVPQPRDRVLRLRFAEQFASVLLPMIARFTDDTEPVIVDKKTNETVDRCVDAPQIWVPNPAGVSFLRLLGRSLRFRRTEGDDAVAEAIPALGRWLTWFCDRAEHPGSTALSPLTTHLSTHWTTGQSALEDANLSALLGWIAPPNGLSGPEAAERAEDPTICPPAGPATDPGFDNVVLAPLISAYNTAPDEVARGRAVQRLEQALRTQVEPTWALMWQGIALLRALPEGSSVPNRWAEDVRSFSFYAETLAEGTPQPRRDSAVSAVRRLLGREQALEKLTAAMAYDDPYVMMENRLAGTACLADVVDTEPTRTTLSDKGKRILRPLLRVATTDPFTPVVGEVLHNTAIKGQKATVLELEDDIIVVELSGGMGRSTTTPAEGTVNVEGDRIVLARFGPDGNFRPAGLPATEETPWTHGGPPEFDEEP</sequence>
<name>A0A917Q8A2_9NOCA</name>
<protein>
    <submittedName>
        <fullName evidence="2">Uncharacterized protein</fullName>
    </submittedName>
</protein>
<proteinExistence type="predicted"/>
<dbReference type="RefSeq" id="WP_188826860.1">
    <property type="nucleotide sequence ID" value="NZ_BMMW01000001.1"/>
</dbReference>
<gene>
    <name evidence="2" type="ORF">GCM10011591_02650</name>
</gene>
<reference evidence="2" key="2">
    <citation type="submission" date="2020-09" db="EMBL/GenBank/DDBJ databases">
        <authorList>
            <person name="Sun Q."/>
            <person name="Zhou Y."/>
        </authorList>
    </citation>
    <scope>NUCLEOTIDE SEQUENCE</scope>
    <source>
        <strain evidence="2">CGMCC 4.7278</strain>
    </source>
</reference>
<dbReference type="EMBL" id="BMMW01000001">
    <property type="protein sequence ID" value="GGK34435.1"/>
    <property type="molecule type" value="Genomic_DNA"/>
</dbReference>
<dbReference type="Proteomes" id="UP000612956">
    <property type="component" value="Unassembled WGS sequence"/>
</dbReference>
<organism evidence="2 3">
    <name type="scientific">Nocardia camponoti</name>
    <dbReference type="NCBI Taxonomy" id="1616106"/>
    <lineage>
        <taxon>Bacteria</taxon>
        <taxon>Bacillati</taxon>
        <taxon>Actinomycetota</taxon>
        <taxon>Actinomycetes</taxon>
        <taxon>Mycobacteriales</taxon>
        <taxon>Nocardiaceae</taxon>
        <taxon>Nocardia</taxon>
    </lineage>
</organism>
<evidence type="ECO:0000313" key="3">
    <source>
        <dbReference type="Proteomes" id="UP000612956"/>
    </source>
</evidence>
<evidence type="ECO:0000313" key="2">
    <source>
        <dbReference type="EMBL" id="GGK34435.1"/>
    </source>
</evidence>
<feature type="region of interest" description="Disordered" evidence="1">
    <location>
        <begin position="458"/>
        <end position="488"/>
    </location>
</feature>
<keyword evidence="3" id="KW-1185">Reference proteome</keyword>
<evidence type="ECO:0000256" key="1">
    <source>
        <dbReference type="SAM" id="MobiDB-lite"/>
    </source>
</evidence>
<accession>A0A917Q8A2</accession>
<reference evidence="2" key="1">
    <citation type="journal article" date="2014" name="Int. J. Syst. Evol. Microbiol.">
        <title>Complete genome sequence of Corynebacterium casei LMG S-19264T (=DSM 44701T), isolated from a smear-ripened cheese.</title>
        <authorList>
            <consortium name="US DOE Joint Genome Institute (JGI-PGF)"/>
            <person name="Walter F."/>
            <person name="Albersmeier A."/>
            <person name="Kalinowski J."/>
            <person name="Ruckert C."/>
        </authorList>
    </citation>
    <scope>NUCLEOTIDE SEQUENCE</scope>
    <source>
        <strain evidence="2">CGMCC 4.7278</strain>
    </source>
</reference>
<dbReference type="AlphaFoldDB" id="A0A917Q8A2"/>